<dbReference type="AlphaFoldDB" id="A0A346NKE6"/>
<protein>
    <recommendedName>
        <fullName evidence="3">Lipoprotein</fullName>
    </recommendedName>
</protein>
<keyword evidence="2" id="KW-1185">Reference proteome</keyword>
<reference evidence="1 2" key="1">
    <citation type="submission" date="2018-08" db="EMBL/GenBank/DDBJ databases">
        <title>Salinimonas sediminis sp. nov., a piezophilic bacterium isolated from a deep-sea sediment sample from the New Britain Trench.</title>
        <authorList>
            <person name="Cao J."/>
        </authorList>
    </citation>
    <scope>NUCLEOTIDE SEQUENCE [LARGE SCALE GENOMIC DNA]</scope>
    <source>
        <strain evidence="1 2">N102</strain>
    </source>
</reference>
<dbReference type="EMBL" id="CP031769">
    <property type="protein sequence ID" value="AXR06003.1"/>
    <property type="molecule type" value="Genomic_DNA"/>
</dbReference>
<sequence>MFKQVSCFGIVFFLVACKSTGVVPLGQDTYYVGKKDGTPGLGVSLENKTAVYSEARQFCEDKGLEIKLLKETVTPAMPAKLGSTELEFSCVPIGSLETPTEEKPDQIIETRQR</sequence>
<dbReference type="Proteomes" id="UP000262073">
    <property type="component" value="Chromosome"/>
</dbReference>
<dbReference type="PROSITE" id="PS51257">
    <property type="entry name" value="PROKAR_LIPOPROTEIN"/>
    <property type="match status" value="1"/>
</dbReference>
<proteinExistence type="predicted"/>
<gene>
    <name evidence="1" type="ORF">D0Y50_06175</name>
</gene>
<dbReference type="KEGG" id="salm:D0Y50_06175"/>
<dbReference type="OrthoDB" id="9133913at2"/>
<evidence type="ECO:0000313" key="2">
    <source>
        <dbReference type="Proteomes" id="UP000262073"/>
    </source>
</evidence>
<evidence type="ECO:0008006" key="3">
    <source>
        <dbReference type="Google" id="ProtNLM"/>
    </source>
</evidence>
<evidence type="ECO:0000313" key="1">
    <source>
        <dbReference type="EMBL" id="AXR06003.1"/>
    </source>
</evidence>
<organism evidence="1 2">
    <name type="scientific">Salinimonas sediminis</name>
    <dbReference type="NCBI Taxonomy" id="2303538"/>
    <lineage>
        <taxon>Bacteria</taxon>
        <taxon>Pseudomonadati</taxon>
        <taxon>Pseudomonadota</taxon>
        <taxon>Gammaproteobacteria</taxon>
        <taxon>Alteromonadales</taxon>
        <taxon>Alteromonadaceae</taxon>
        <taxon>Alteromonas/Salinimonas group</taxon>
        <taxon>Salinimonas</taxon>
    </lineage>
</organism>
<accession>A0A346NKE6</accession>
<name>A0A346NKE6_9ALTE</name>
<dbReference type="RefSeq" id="WP_117315987.1">
    <property type="nucleotide sequence ID" value="NZ_CP031769.1"/>
</dbReference>